<protein>
    <recommendedName>
        <fullName evidence="5">Bromo domain-containing protein</fullName>
    </recommendedName>
</protein>
<feature type="compositionally biased region" description="Low complexity" evidence="2">
    <location>
        <begin position="52"/>
        <end position="72"/>
    </location>
</feature>
<gene>
    <name evidence="3" type="ORF">PXEA_LOCUS14691</name>
</gene>
<keyword evidence="1" id="KW-0103">Bromodomain</keyword>
<accession>A0A448WVG3</accession>
<proteinExistence type="predicted"/>
<dbReference type="Gene3D" id="1.20.920.10">
    <property type="entry name" value="Bromodomain-like"/>
    <property type="match status" value="1"/>
</dbReference>
<dbReference type="EMBL" id="CAAALY010050380">
    <property type="protein sequence ID" value="VEL21251.1"/>
    <property type="molecule type" value="Genomic_DNA"/>
</dbReference>
<keyword evidence="4" id="KW-1185">Reference proteome</keyword>
<evidence type="ECO:0000313" key="3">
    <source>
        <dbReference type="EMBL" id="VEL21251.1"/>
    </source>
</evidence>
<feature type="region of interest" description="Disordered" evidence="2">
    <location>
        <begin position="203"/>
        <end position="226"/>
    </location>
</feature>
<name>A0A448WVG3_9PLAT</name>
<dbReference type="InterPro" id="IPR036427">
    <property type="entry name" value="Bromodomain-like_sf"/>
</dbReference>
<evidence type="ECO:0000313" key="4">
    <source>
        <dbReference type="Proteomes" id="UP000784294"/>
    </source>
</evidence>
<sequence>MSAIAKDVDLVFTNAQQYNLEESIIHQDSITLRNLAIRKVQDLITTYGETGSSRSPRRSSAASSPHSALPSPGATSLVYSVGQITPGSSSLGYQGPGTSVGSGLTTLGGQTTPQHNQQPGIMIASGPATAGQVMSIPGASGSISGPTGILYSPGQINSPPNLAGMLVTASGHVNNPNVPGQHVVQLEPGQLVYSTSQSLHPHAYHAHHPHHTGLQTASQSSYIGSNGQTLPPGSLYAVASGNSATAAEAL</sequence>
<dbReference type="Proteomes" id="UP000784294">
    <property type="component" value="Unassembled WGS sequence"/>
</dbReference>
<evidence type="ECO:0000256" key="1">
    <source>
        <dbReference type="ARBA" id="ARBA00023117"/>
    </source>
</evidence>
<reference evidence="3" key="1">
    <citation type="submission" date="2018-11" db="EMBL/GenBank/DDBJ databases">
        <authorList>
            <consortium name="Pathogen Informatics"/>
        </authorList>
    </citation>
    <scope>NUCLEOTIDE SEQUENCE</scope>
</reference>
<dbReference type="SUPFAM" id="SSF47370">
    <property type="entry name" value="Bromodomain"/>
    <property type="match status" value="1"/>
</dbReference>
<comment type="caution">
    <text evidence="3">The sequence shown here is derived from an EMBL/GenBank/DDBJ whole genome shotgun (WGS) entry which is preliminary data.</text>
</comment>
<dbReference type="AlphaFoldDB" id="A0A448WVG3"/>
<evidence type="ECO:0000256" key="2">
    <source>
        <dbReference type="SAM" id="MobiDB-lite"/>
    </source>
</evidence>
<feature type="region of interest" description="Disordered" evidence="2">
    <location>
        <begin position="48"/>
        <end position="72"/>
    </location>
</feature>
<organism evidence="3 4">
    <name type="scientific">Protopolystoma xenopodis</name>
    <dbReference type="NCBI Taxonomy" id="117903"/>
    <lineage>
        <taxon>Eukaryota</taxon>
        <taxon>Metazoa</taxon>
        <taxon>Spiralia</taxon>
        <taxon>Lophotrochozoa</taxon>
        <taxon>Platyhelminthes</taxon>
        <taxon>Monogenea</taxon>
        <taxon>Polyopisthocotylea</taxon>
        <taxon>Polystomatidea</taxon>
        <taxon>Polystomatidae</taxon>
        <taxon>Protopolystoma</taxon>
    </lineage>
</organism>
<dbReference type="OrthoDB" id="6017at2759"/>
<evidence type="ECO:0008006" key="5">
    <source>
        <dbReference type="Google" id="ProtNLM"/>
    </source>
</evidence>
<feature type="non-terminal residue" evidence="3">
    <location>
        <position position="250"/>
    </location>
</feature>
<feature type="compositionally biased region" description="Polar residues" evidence="2">
    <location>
        <begin position="213"/>
        <end position="226"/>
    </location>
</feature>